<dbReference type="Proteomes" id="UP000008068">
    <property type="component" value="Unassembled WGS sequence"/>
</dbReference>
<evidence type="ECO:0000256" key="1">
    <source>
        <dbReference type="SAM" id="Phobius"/>
    </source>
</evidence>
<dbReference type="EMBL" id="GL379939">
    <property type="protein sequence ID" value="EGT36902.1"/>
    <property type="molecule type" value="Genomic_DNA"/>
</dbReference>
<sequence length="75" mass="8705">MYTLSMLLTALVPIFVILAIFIPVIMAMKLIYTSLNQDLINDRESYEELLNSVAISWLEEIEQDEWTHQPGDVYV</sequence>
<dbReference type="HOGENOM" id="CLU_2673290_0_0_1"/>
<evidence type="ECO:0000313" key="3">
    <source>
        <dbReference type="Proteomes" id="UP000008068"/>
    </source>
</evidence>
<gene>
    <name evidence="2" type="ORF">CAEBREN_02180</name>
</gene>
<dbReference type="InParanoid" id="G0NSQ8"/>
<reference evidence="3" key="1">
    <citation type="submission" date="2011-07" db="EMBL/GenBank/DDBJ databases">
        <authorList>
            <consortium name="Caenorhabditis brenneri Sequencing and Analysis Consortium"/>
            <person name="Wilson R.K."/>
        </authorList>
    </citation>
    <scope>NUCLEOTIDE SEQUENCE [LARGE SCALE GENOMIC DNA]</scope>
    <source>
        <strain evidence="3">PB2801</strain>
    </source>
</reference>
<evidence type="ECO:0000313" key="2">
    <source>
        <dbReference type="EMBL" id="EGT36902.1"/>
    </source>
</evidence>
<accession>G0NSQ8</accession>
<dbReference type="AlphaFoldDB" id="G0NSQ8"/>
<keyword evidence="1" id="KW-0472">Membrane</keyword>
<protein>
    <submittedName>
        <fullName evidence="2">Uncharacterized protein</fullName>
    </submittedName>
</protein>
<feature type="transmembrane region" description="Helical" evidence="1">
    <location>
        <begin position="6"/>
        <end position="27"/>
    </location>
</feature>
<organism evidence="3">
    <name type="scientific">Caenorhabditis brenneri</name>
    <name type="common">Nematode worm</name>
    <dbReference type="NCBI Taxonomy" id="135651"/>
    <lineage>
        <taxon>Eukaryota</taxon>
        <taxon>Metazoa</taxon>
        <taxon>Ecdysozoa</taxon>
        <taxon>Nematoda</taxon>
        <taxon>Chromadorea</taxon>
        <taxon>Rhabditida</taxon>
        <taxon>Rhabditina</taxon>
        <taxon>Rhabditomorpha</taxon>
        <taxon>Rhabditoidea</taxon>
        <taxon>Rhabditidae</taxon>
        <taxon>Peloderinae</taxon>
        <taxon>Caenorhabditis</taxon>
    </lineage>
</organism>
<name>G0NSQ8_CAEBE</name>
<keyword evidence="1" id="KW-1133">Transmembrane helix</keyword>
<keyword evidence="3" id="KW-1185">Reference proteome</keyword>
<keyword evidence="1" id="KW-0812">Transmembrane</keyword>
<proteinExistence type="predicted"/>